<organism evidence="5 6">
    <name type="scientific">Roseibium marinum</name>
    <dbReference type="NCBI Taxonomy" id="281252"/>
    <lineage>
        <taxon>Bacteria</taxon>
        <taxon>Pseudomonadati</taxon>
        <taxon>Pseudomonadota</taxon>
        <taxon>Alphaproteobacteria</taxon>
        <taxon>Hyphomicrobiales</taxon>
        <taxon>Stappiaceae</taxon>
        <taxon>Roseibium</taxon>
    </lineage>
</organism>
<proteinExistence type="predicted"/>
<keyword evidence="6" id="KW-1185">Reference proteome</keyword>
<dbReference type="PRINTS" id="PR00108">
    <property type="entry name" value="THYMDSNTHASE"/>
</dbReference>
<dbReference type="RefSeq" id="WP_103220760.1">
    <property type="nucleotide sequence ID" value="NZ_PPCN01000001.1"/>
</dbReference>
<dbReference type="OrthoDB" id="7182974at2"/>
<dbReference type="Pfam" id="PF00303">
    <property type="entry name" value="Thymidylat_synt"/>
    <property type="match status" value="1"/>
</dbReference>
<dbReference type="GO" id="GO:0004799">
    <property type="term" value="F:thymidylate synthase activity"/>
    <property type="evidence" value="ECO:0007669"/>
    <property type="project" value="UniProtKB-EC"/>
</dbReference>
<dbReference type="InterPro" id="IPR036926">
    <property type="entry name" value="Thymidate_synth/dCMP_Mease_sf"/>
</dbReference>
<comment type="caution">
    <text evidence="5">The sequence shown here is derived from an EMBL/GenBank/DDBJ whole genome shotgun (WGS) entry which is preliminary data.</text>
</comment>
<keyword evidence="3" id="KW-0808">Transferase</keyword>
<evidence type="ECO:0000313" key="5">
    <source>
        <dbReference type="EMBL" id="POF34134.1"/>
    </source>
</evidence>
<dbReference type="SUPFAM" id="SSF55831">
    <property type="entry name" value="Thymidylate synthase/dCMP hydroxymethylase"/>
    <property type="match status" value="1"/>
</dbReference>
<protein>
    <recommendedName>
        <fullName evidence="1">thymidylate synthase</fullName>
        <ecNumber evidence="1">2.1.1.45</ecNumber>
    </recommendedName>
</protein>
<feature type="domain" description="Thymidylate synthase/dCMP hydroxymethylase" evidence="4">
    <location>
        <begin position="20"/>
        <end position="222"/>
    </location>
</feature>
<dbReference type="EC" id="2.1.1.45" evidence="1"/>
<dbReference type="GO" id="GO:0032259">
    <property type="term" value="P:methylation"/>
    <property type="evidence" value="ECO:0007669"/>
    <property type="project" value="UniProtKB-KW"/>
</dbReference>
<dbReference type="GO" id="GO:0006231">
    <property type="term" value="P:dTMP biosynthetic process"/>
    <property type="evidence" value="ECO:0007669"/>
    <property type="project" value="InterPro"/>
</dbReference>
<gene>
    <name evidence="5" type="ORF">CLV41_101586</name>
</gene>
<evidence type="ECO:0000256" key="1">
    <source>
        <dbReference type="ARBA" id="ARBA00011947"/>
    </source>
</evidence>
<evidence type="ECO:0000256" key="3">
    <source>
        <dbReference type="ARBA" id="ARBA00022679"/>
    </source>
</evidence>
<dbReference type="PANTHER" id="PTHR11548">
    <property type="entry name" value="THYMIDYLATE SYNTHASE 1"/>
    <property type="match status" value="1"/>
</dbReference>
<dbReference type="InterPro" id="IPR023451">
    <property type="entry name" value="Thymidate_synth/dCMP_Mease_dom"/>
</dbReference>
<dbReference type="AlphaFoldDB" id="A0A2S3V2D0"/>
<evidence type="ECO:0000256" key="2">
    <source>
        <dbReference type="ARBA" id="ARBA00022603"/>
    </source>
</evidence>
<keyword evidence="2" id="KW-0489">Methyltransferase</keyword>
<evidence type="ECO:0000313" key="6">
    <source>
        <dbReference type="Proteomes" id="UP000236959"/>
    </source>
</evidence>
<name>A0A2S3V2D0_9HYPH</name>
<dbReference type="GO" id="GO:0005829">
    <property type="term" value="C:cytosol"/>
    <property type="evidence" value="ECO:0007669"/>
    <property type="project" value="TreeGrafter"/>
</dbReference>
<reference evidence="5 6" key="1">
    <citation type="submission" date="2018-01" db="EMBL/GenBank/DDBJ databases">
        <title>Genomic Encyclopedia of Archaeal and Bacterial Type Strains, Phase II (KMG-II): from individual species to whole genera.</title>
        <authorList>
            <person name="Goeker M."/>
        </authorList>
    </citation>
    <scope>NUCLEOTIDE SEQUENCE [LARGE SCALE GENOMIC DNA]</scope>
    <source>
        <strain evidence="5 6">DSM 17023</strain>
    </source>
</reference>
<accession>A0A2S3V2D0</accession>
<dbReference type="Gene3D" id="3.30.572.10">
    <property type="entry name" value="Thymidylate synthase/dCMP hydroxymethylase domain"/>
    <property type="match status" value="1"/>
</dbReference>
<dbReference type="InterPro" id="IPR000398">
    <property type="entry name" value="Thymidylate_synthase"/>
</dbReference>
<dbReference type="Proteomes" id="UP000236959">
    <property type="component" value="Unassembled WGS sequence"/>
</dbReference>
<evidence type="ECO:0000259" key="4">
    <source>
        <dbReference type="Pfam" id="PF00303"/>
    </source>
</evidence>
<dbReference type="InterPro" id="IPR045097">
    <property type="entry name" value="Thymidate_synth/dCMP_Mease"/>
</dbReference>
<sequence length="285" mass="32509">MEFHSSNQALVALTRLTLFEGEQIAPRGQSTREVLGVQFTLSNPKNRIITLPSRRFSLPLAIGELCWHLRGDDDVAKLAYYANSWLQFSDDGKRVQGSCYGKKLLGGTPKNPDHLSRMINLLNTDPSTRRATVSFIDNLADFENSKDISCVNSIQLLIRNDSLHMFTLMRSNDVFLGVPYDVFLFTNLLEFISLRLKIKMGSYRHFATSLHMYERNMASCAAIEKEKNFNSGESPKLSSESAFYRLAEIEEIIRLGGTNIPKDPELQIYIDSLLNYRYRKYEKSA</sequence>
<dbReference type="EMBL" id="PPCN01000001">
    <property type="protein sequence ID" value="POF34134.1"/>
    <property type="molecule type" value="Genomic_DNA"/>
</dbReference>
<dbReference type="PANTHER" id="PTHR11548:SF9">
    <property type="entry name" value="THYMIDYLATE SYNTHASE"/>
    <property type="match status" value="1"/>
</dbReference>